<dbReference type="PANTHER" id="PTHR21089">
    <property type="entry name" value="SHIKIMATE DEHYDROGENASE"/>
    <property type="match status" value="1"/>
</dbReference>
<dbReference type="InterPro" id="IPR011342">
    <property type="entry name" value="Shikimate_DH"/>
</dbReference>
<evidence type="ECO:0000256" key="7">
    <source>
        <dbReference type="ARBA" id="ARBA00049442"/>
    </source>
</evidence>
<feature type="binding site" evidence="8">
    <location>
        <position position="219"/>
    </location>
    <ligand>
        <name>shikimate</name>
        <dbReference type="ChEBI" id="CHEBI:36208"/>
    </ligand>
</feature>
<evidence type="ECO:0000313" key="13">
    <source>
        <dbReference type="Proteomes" id="UP001518925"/>
    </source>
</evidence>
<comment type="catalytic activity">
    <reaction evidence="7 8">
        <text>shikimate + NADP(+) = 3-dehydroshikimate + NADPH + H(+)</text>
        <dbReference type="Rhea" id="RHEA:17737"/>
        <dbReference type="ChEBI" id="CHEBI:15378"/>
        <dbReference type="ChEBI" id="CHEBI:16630"/>
        <dbReference type="ChEBI" id="CHEBI:36208"/>
        <dbReference type="ChEBI" id="CHEBI:57783"/>
        <dbReference type="ChEBI" id="CHEBI:58349"/>
        <dbReference type="EC" id="1.1.1.25"/>
    </reaction>
</comment>
<feature type="binding site" evidence="8">
    <location>
        <begin position="15"/>
        <end position="17"/>
    </location>
    <ligand>
        <name>shikimate</name>
        <dbReference type="ChEBI" id="CHEBI:36208"/>
    </ligand>
</feature>
<evidence type="ECO:0000256" key="3">
    <source>
        <dbReference type="ARBA" id="ARBA00022605"/>
    </source>
</evidence>
<feature type="binding site" evidence="8">
    <location>
        <position position="247"/>
    </location>
    <ligand>
        <name>shikimate</name>
        <dbReference type="ChEBI" id="CHEBI:36208"/>
    </ligand>
</feature>
<organism evidence="12 13">
    <name type="scientific">Bacillus suaedaesalsae</name>
    <dbReference type="NCBI Taxonomy" id="2810349"/>
    <lineage>
        <taxon>Bacteria</taxon>
        <taxon>Bacillati</taxon>
        <taxon>Bacillota</taxon>
        <taxon>Bacilli</taxon>
        <taxon>Bacillales</taxon>
        <taxon>Bacillaceae</taxon>
        <taxon>Bacillus</taxon>
    </lineage>
</organism>
<dbReference type="InterPro" id="IPR006151">
    <property type="entry name" value="Shikm_DH/Glu-tRNA_Rdtase"/>
</dbReference>
<comment type="function">
    <text evidence="8">Involved in the biosynthesis of the chorismate, which leads to the biosynthesis of aromatic amino acids. Catalyzes the reversible NADPH linked reduction of 3-dehydroshikimate (DHSA) to yield shikimate (SA).</text>
</comment>
<keyword evidence="3 8" id="KW-0028">Amino-acid biosynthesis</keyword>
<dbReference type="Pfam" id="PF08501">
    <property type="entry name" value="Shikimate_dh_N"/>
    <property type="match status" value="1"/>
</dbReference>
<feature type="domain" description="Shikimate dehydrogenase substrate binding N-terminal" evidence="10">
    <location>
        <begin position="7"/>
        <end position="89"/>
    </location>
</feature>
<dbReference type="SUPFAM" id="SSF51735">
    <property type="entry name" value="NAD(P)-binding Rossmann-fold domains"/>
    <property type="match status" value="1"/>
</dbReference>
<keyword evidence="13" id="KW-1185">Reference proteome</keyword>
<evidence type="ECO:0000259" key="10">
    <source>
        <dbReference type="Pfam" id="PF08501"/>
    </source>
</evidence>
<feature type="binding site" evidence="8">
    <location>
        <position position="87"/>
    </location>
    <ligand>
        <name>shikimate</name>
        <dbReference type="ChEBI" id="CHEBI:36208"/>
    </ligand>
</feature>
<evidence type="ECO:0000313" key="12">
    <source>
        <dbReference type="EMBL" id="MBM6619223.1"/>
    </source>
</evidence>
<feature type="binding site" evidence="8">
    <location>
        <begin position="128"/>
        <end position="132"/>
    </location>
    <ligand>
        <name>NADP(+)</name>
        <dbReference type="ChEBI" id="CHEBI:58349"/>
    </ligand>
</feature>
<feature type="binding site" evidence="8">
    <location>
        <position position="217"/>
    </location>
    <ligand>
        <name>NADP(+)</name>
        <dbReference type="ChEBI" id="CHEBI:58349"/>
    </ligand>
</feature>
<evidence type="ECO:0000256" key="4">
    <source>
        <dbReference type="ARBA" id="ARBA00022857"/>
    </source>
</evidence>
<dbReference type="InterPro" id="IPR022893">
    <property type="entry name" value="Shikimate_DH_fam"/>
</dbReference>
<keyword evidence="6 8" id="KW-0057">Aromatic amino acid biosynthesis</keyword>
<evidence type="ECO:0000259" key="9">
    <source>
        <dbReference type="Pfam" id="PF01488"/>
    </source>
</evidence>
<dbReference type="SUPFAM" id="SSF53223">
    <property type="entry name" value="Aminoacid dehydrogenase-like, N-terminal domain"/>
    <property type="match status" value="1"/>
</dbReference>
<dbReference type="CDD" id="cd01065">
    <property type="entry name" value="NAD_bind_Shikimate_DH"/>
    <property type="match status" value="1"/>
</dbReference>
<comment type="pathway">
    <text evidence="1 8">Metabolic intermediate biosynthesis; chorismate biosynthesis; chorismate from D-erythrose 4-phosphate and phosphoenolpyruvate: step 4/7.</text>
</comment>
<proteinExistence type="inferred from homology"/>
<evidence type="ECO:0000256" key="5">
    <source>
        <dbReference type="ARBA" id="ARBA00023002"/>
    </source>
</evidence>
<keyword evidence="4 8" id="KW-0521">NADP</keyword>
<dbReference type="EC" id="1.1.1.25" evidence="2 8"/>
<feature type="active site" description="Proton acceptor" evidence="8">
    <location>
        <position position="66"/>
    </location>
</feature>
<feature type="domain" description="Quinate/shikimate 5-dehydrogenase/glutamyl-tRNA reductase" evidence="9">
    <location>
        <begin position="117"/>
        <end position="193"/>
    </location>
</feature>
<dbReference type="NCBIfam" id="TIGR00507">
    <property type="entry name" value="aroE"/>
    <property type="match status" value="1"/>
</dbReference>
<evidence type="ECO:0000256" key="1">
    <source>
        <dbReference type="ARBA" id="ARBA00004871"/>
    </source>
</evidence>
<accession>A0ABS2DL62</accession>
<sequence>MEKLYGVIGDPISHSMSPLMHNTAFIHHGLNARYIAFHVTPERLSSAIEGLRGLNIGGMNVTIPHKVSVMKYLDEIDPLAKQIGAVNTIVNEKGKLVGYNTDGIGFVNSLKQLLQEKNLQNQSILVIGAGGAAKAIYYSLIAEGGKNVDVTNRTLLHAEDLIKEHSTSNAVTLLEAEQQLHTYDIIVNTTSVGMYPQTNDVPMQLSRLKTGAIVSDIIYNPFETQLLKEAKKYGAVTQNGINMFVFQGALAFEKWTGIYPDIETMKSVIKKKLGGVS</sequence>
<evidence type="ECO:0000256" key="2">
    <source>
        <dbReference type="ARBA" id="ARBA00012962"/>
    </source>
</evidence>
<dbReference type="HAMAP" id="MF_00222">
    <property type="entry name" value="Shikimate_DH_AroE"/>
    <property type="match status" value="1"/>
</dbReference>
<keyword evidence="5 8" id="KW-0560">Oxidoreductase</keyword>
<protein>
    <recommendedName>
        <fullName evidence="2 8">Shikimate dehydrogenase (NADP(+))</fullName>
        <shortName evidence="8">SDH</shortName>
        <ecNumber evidence="2 8">1.1.1.25</ecNumber>
    </recommendedName>
</protein>
<comment type="subunit">
    <text evidence="8">Homodimer.</text>
</comment>
<dbReference type="InterPro" id="IPR041121">
    <property type="entry name" value="SDH_C"/>
</dbReference>
<evidence type="ECO:0000259" key="11">
    <source>
        <dbReference type="Pfam" id="PF18317"/>
    </source>
</evidence>
<comment type="similarity">
    <text evidence="8">Belongs to the shikimate dehydrogenase family.</text>
</comment>
<feature type="binding site" evidence="8">
    <location>
        <position position="102"/>
    </location>
    <ligand>
        <name>shikimate</name>
        <dbReference type="ChEBI" id="CHEBI:36208"/>
    </ligand>
</feature>
<dbReference type="InterPro" id="IPR013708">
    <property type="entry name" value="Shikimate_DH-bd_N"/>
</dbReference>
<dbReference type="GO" id="GO:0004764">
    <property type="term" value="F:shikimate 3-dehydrogenase (NADP+) activity"/>
    <property type="evidence" value="ECO:0007669"/>
    <property type="project" value="UniProtKB-EC"/>
</dbReference>
<feature type="binding site" evidence="8">
    <location>
        <position position="240"/>
    </location>
    <ligand>
        <name>NADP(+)</name>
        <dbReference type="ChEBI" id="CHEBI:58349"/>
    </ligand>
</feature>
<dbReference type="NCBIfam" id="NF001319">
    <property type="entry name" value="PRK00258.3-3"/>
    <property type="match status" value="1"/>
</dbReference>
<evidence type="ECO:0000256" key="6">
    <source>
        <dbReference type="ARBA" id="ARBA00023141"/>
    </source>
</evidence>
<dbReference type="RefSeq" id="WP_204204585.1">
    <property type="nucleotide sequence ID" value="NZ_JAFELM010000042.1"/>
</dbReference>
<dbReference type="InterPro" id="IPR046346">
    <property type="entry name" value="Aminoacid_DH-like_N_sf"/>
</dbReference>
<name>A0ABS2DL62_9BACI</name>
<dbReference type="Pfam" id="PF18317">
    <property type="entry name" value="SDH_C"/>
    <property type="match status" value="1"/>
</dbReference>
<feature type="binding site" evidence="8">
    <location>
        <position position="62"/>
    </location>
    <ligand>
        <name>shikimate</name>
        <dbReference type="ChEBI" id="CHEBI:36208"/>
    </ligand>
</feature>
<reference evidence="12 13" key="1">
    <citation type="submission" date="2021-02" db="EMBL/GenBank/DDBJ databases">
        <title>Bacillus sp. RD4P76, an endophyte from a halophyte.</title>
        <authorList>
            <person name="Sun J.-Q."/>
        </authorList>
    </citation>
    <scope>NUCLEOTIDE SEQUENCE [LARGE SCALE GENOMIC DNA]</scope>
    <source>
        <strain evidence="12 13">RD4P76</strain>
    </source>
</reference>
<gene>
    <name evidence="8 12" type="primary">aroE</name>
    <name evidence="12" type="ORF">JR050_16295</name>
</gene>
<dbReference type="PANTHER" id="PTHR21089:SF1">
    <property type="entry name" value="BIFUNCTIONAL 3-DEHYDROQUINATE DEHYDRATASE_SHIKIMATE DEHYDROGENASE, CHLOROPLASTIC"/>
    <property type="match status" value="1"/>
</dbReference>
<dbReference type="Proteomes" id="UP001518925">
    <property type="component" value="Unassembled WGS sequence"/>
</dbReference>
<comment type="caution">
    <text evidence="8">Lacks conserved residue(s) required for the propagation of feature annotation.</text>
</comment>
<comment type="caution">
    <text evidence="12">The sequence shown here is derived from an EMBL/GenBank/DDBJ whole genome shotgun (WGS) entry which is preliminary data.</text>
</comment>
<evidence type="ECO:0000256" key="8">
    <source>
        <dbReference type="HAMAP-Rule" id="MF_00222"/>
    </source>
</evidence>
<dbReference type="Gene3D" id="3.40.50.720">
    <property type="entry name" value="NAD(P)-binding Rossmann-like Domain"/>
    <property type="match status" value="1"/>
</dbReference>
<dbReference type="Pfam" id="PF01488">
    <property type="entry name" value="Shikimate_DH"/>
    <property type="match status" value="1"/>
</dbReference>
<dbReference type="EMBL" id="JAFELM010000042">
    <property type="protein sequence ID" value="MBM6619223.1"/>
    <property type="molecule type" value="Genomic_DNA"/>
</dbReference>
<dbReference type="InterPro" id="IPR036291">
    <property type="entry name" value="NAD(P)-bd_dom_sf"/>
</dbReference>
<dbReference type="Gene3D" id="3.40.50.10860">
    <property type="entry name" value="Leucine Dehydrogenase, chain A, domain 1"/>
    <property type="match status" value="1"/>
</dbReference>
<feature type="domain" description="SDH C-terminal" evidence="11">
    <location>
        <begin position="240"/>
        <end position="269"/>
    </location>
</feature>